<proteinExistence type="predicted"/>
<dbReference type="AlphaFoldDB" id="A0A409XJC9"/>
<dbReference type="STRING" id="93625.A0A409XJC9"/>
<reference evidence="3 4" key="1">
    <citation type="journal article" date="2018" name="Evol. Lett.">
        <title>Horizontal gene cluster transfer increased hallucinogenic mushroom diversity.</title>
        <authorList>
            <person name="Reynolds H.T."/>
            <person name="Vijayakumar V."/>
            <person name="Gluck-Thaler E."/>
            <person name="Korotkin H.B."/>
            <person name="Matheny P.B."/>
            <person name="Slot J.C."/>
        </authorList>
    </citation>
    <scope>NUCLEOTIDE SEQUENCE [LARGE SCALE GENOMIC DNA]</scope>
    <source>
        <strain evidence="3 4">2631</strain>
    </source>
</reference>
<gene>
    <name evidence="3" type="ORF">CVT25_007389</name>
</gene>
<evidence type="ECO:0000313" key="4">
    <source>
        <dbReference type="Proteomes" id="UP000283269"/>
    </source>
</evidence>
<keyword evidence="1" id="KW-0175">Coiled coil</keyword>
<evidence type="ECO:0000259" key="2">
    <source>
        <dbReference type="Pfam" id="PF12937"/>
    </source>
</evidence>
<dbReference type="Gene3D" id="1.20.1280.50">
    <property type="match status" value="1"/>
</dbReference>
<comment type="caution">
    <text evidence="3">The sequence shown here is derived from an EMBL/GenBank/DDBJ whole genome shotgun (WGS) entry which is preliminary data.</text>
</comment>
<dbReference type="InterPro" id="IPR001810">
    <property type="entry name" value="F-box_dom"/>
</dbReference>
<accession>A0A409XJC9</accession>
<feature type="coiled-coil region" evidence="1">
    <location>
        <begin position="36"/>
        <end position="66"/>
    </location>
</feature>
<protein>
    <recommendedName>
        <fullName evidence="2">F-box domain-containing protein</fullName>
    </recommendedName>
</protein>
<dbReference type="Proteomes" id="UP000283269">
    <property type="component" value="Unassembled WGS sequence"/>
</dbReference>
<evidence type="ECO:0000313" key="3">
    <source>
        <dbReference type="EMBL" id="PPQ90854.1"/>
    </source>
</evidence>
<organism evidence="3 4">
    <name type="scientific">Psilocybe cyanescens</name>
    <dbReference type="NCBI Taxonomy" id="93625"/>
    <lineage>
        <taxon>Eukaryota</taxon>
        <taxon>Fungi</taxon>
        <taxon>Dikarya</taxon>
        <taxon>Basidiomycota</taxon>
        <taxon>Agaricomycotina</taxon>
        <taxon>Agaricomycetes</taxon>
        <taxon>Agaricomycetidae</taxon>
        <taxon>Agaricales</taxon>
        <taxon>Agaricineae</taxon>
        <taxon>Strophariaceae</taxon>
        <taxon>Psilocybe</taxon>
    </lineage>
</organism>
<dbReference type="EMBL" id="NHYD01001526">
    <property type="protein sequence ID" value="PPQ90854.1"/>
    <property type="molecule type" value="Genomic_DNA"/>
</dbReference>
<feature type="domain" description="F-box" evidence="2">
    <location>
        <begin position="75"/>
        <end position="130"/>
    </location>
</feature>
<dbReference type="InParanoid" id="A0A409XJC9"/>
<name>A0A409XJC9_PSICY</name>
<sequence length="597" mass="67868">MSKLQDFDDLTRNNDRPSDKALAAVKNLLVGPTKQLEDIDAEMHRLEEAMRELQEKRVKIDNSVRHYKCISAPIRRIPPDILFKIFRHCQPTHRNPTMAASEAPMLLTRVCSRWRSIALASPRLWARIHVSFRKESSISGGIPGYPAISSETVSSFLQLRCHALKEWLSRSGNCPLSISINYPPTYTTSMEPLDKSTILLLKTILLFSSRWRTLELNVPTDVYIELESMLSDSTLLILAQLRVLVRGCYPGTFIEVEYPPAVLLKSPSLKRISISLPYSNIGLAKYIDVKILPWRNITHFYNHALCTMLDTITLLKCCSRLVHASLTLTSEGDLEVQETIPLPFLMSLWITEASQSSSVMDSIYQCINAPDLRWIQHQIDAYSGRDMISNDYRGPSVLPLVERAVGIRILEIDRFHFSPDTLRRILEVPSATFYLNTLHLNAPRSHMGLDCADPFDLNDLIVKDVPDLNDRSALLPRLENFELYTTRVSHDTLLEFVTSRMDKKSPIYVLKKVVIVFDLLQEKDQSNIEQEIRKRAAAAGIEIDVTIRYPSPNTGTYLDPLSPSHIRDGLYLQAQDADVTSWNFPELTLDMAEDGSM</sequence>
<dbReference type="OrthoDB" id="3221235at2759"/>
<keyword evidence="4" id="KW-1185">Reference proteome</keyword>
<evidence type="ECO:0000256" key="1">
    <source>
        <dbReference type="SAM" id="Coils"/>
    </source>
</evidence>
<dbReference type="Pfam" id="PF12937">
    <property type="entry name" value="F-box-like"/>
    <property type="match status" value="1"/>
</dbReference>